<comment type="caution">
    <text evidence="2">The sequence shown here is derived from an EMBL/GenBank/DDBJ whole genome shotgun (WGS) entry which is preliminary data.</text>
</comment>
<proteinExistence type="predicted"/>
<dbReference type="InterPro" id="IPR036388">
    <property type="entry name" value="WH-like_DNA-bd_sf"/>
</dbReference>
<dbReference type="RefSeq" id="WP_129783586.1">
    <property type="nucleotide sequence ID" value="NZ_RZHH01000002.1"/>
</dbReference>
<dbReference type="InterPro" id="IPR057527">
    <property type="entry name" value="HVO_A0261-like_N"/>
</dbReference>
<dbReference type="InterPro" id="IPR036390">
    <property type="entry name" value="WH_DNA-bd_sf"/>
</dbReference>
<evidence type="ECO:0000259" key="1">
    <source>
        <dbReference type="Pfam" id="PF25213"/>
    </source>
</evidence>
<sequence>MVPSNKILDKTNSYFPLLARLDDGPAYKRELAEELSVSKSTIYNWTDELQDLNIVSRTEKGYTHKLWQITL</sequence>
<dbReference type="EMBL" id="RZHH01000002">
    <property type="protein sequence ID" value="RYJ13111.1"/>
    <property type="molecule type" value="Genomic_DNA"/>
</dbReference>
<dbReference type="Pfam" id="PF25213">
    <property type="entry name" value="HVO_A0261_N"/>
    <property type="match status" value="1"/>
</dbReference>
<name>A0A482TID0_9EURY</name>
<feature type="domain" description="HVO-A0261-like N-terminal" evidence="1">
    <location>
        <begin position="15"/>
        <end position="63"/>
    </location>
</feature>
<dbReference type="AlphaFoldDB" id="A0A482TID0"/>
<accession>A0A482TID0</accession>
<dbReference type="Gene3D" id="1.10.10.10">
    <property type="entry name" value="Winged helix-like DNA-binding domain superfamily/Winged helix DNA-binding domain"/>
    <property type="match status" value="1"/>
</dbReference>
<reference evidence="2 3" key="1">
    <citation type="submission" date="2018-12" db="EMBL/GenBank/DDBJ databases">
        <title>Genome analysis provides insights into bioremediation potentialities of Halogeometricum borinquense strain N11.</title>
        <authorList>
            <person name="Najjari A."/>
            <person name="Youssef N."/>
            <person name="Fhoula I."/>
            <person name="Ben Dhia O."/>
            <person name="Mahjoubi M."/>
            <person name="Ouzari H.I."/>
            <person name="Cherif A."/>
        </authorList>
    </citation>
    <scope>NUCLEOTIDE SEQUENCE [LARGE SCALE GENOMIC DNA]</scope>
    <source>
        <strain evidence="2 3">N11</strain>
    </source>
</reference>
<dbReference type="SUPFAM" id="SSF46785">
    <property type="entry name" value="Winged helix' DNA-binding domain"/>
    <property type="match status" value="1"/>
</dbReference>
<evidence type="ECO:0000313" key="2">
    <source>
        <dbReference type="EMBL" id="RYJ13111.1"/>
    </source>
</evidence>
<organism evidence="2 3">
    <name type="scientific">Halogeometricum borinquense</name>
    <dbReference type="NCBI Taxonomy" id="60847"/>
    <lineage>
        <taxon>Archaea</taxon>
        <taxon>Methanobacteriati</taxon>
        <taxon>Methanobacteriota</taxon>
        <taxon>Stenosarchaea group</taxon>
        <taxon>Halobacteria</taxon>
        <taxon>Halobacteriales</taxon>
        <taxon>Haloferacaceae</taxon>
        <taxon>Halogeometricum</taxon>
    </lineage>
</organism>
<protein>
    <submittedName>
        <fullName evidence="2">HTH domain-containing protein</fullName>
    </submittedName>
</protein>
<evidence type="ECO:0000313" key="3">
    <source>
        <dbReference type="Proteomes" id="UP000294028"/>
    </source>
</evidence>
<dbReference type="Proteomes" id="UP000294028">
    <property type="component" value="Unassembled WGS sequence"/>
</dbReference>
<gene>
    <name evidence="2" type="ORF">ELS19_03415</name>
</gene>